<evidence type="ECO:0000313" key="2">
    <source>
        <dbReference type="Proteomes" id="UP000815325"/>
    </source>
</evidence>
<dbReference type="Proteomes" id="UP000815325">
    <property type="component" value="Unassembled WGS sequence"/>
</dbReference>
<reference evidence="1" key="1">
    <citation type="submission" date="2017-08" db="EMBL/GenBank/DDBJ databases">
        <authorList>
            <person name="Polle J.E."/>
            <person name="Barry K."/>
            <person name="Cushman J."/>
            <person name="Schmutz J."/>
            <person name="Tran D."/>
            <person name="Hathwaick L.T."/>
            <person name="Yim W.C."/>
            <person name="Jenkins J."/>
            <person name="Mckie-Krisberg Z.M."/>
            <person name="Prochnik S."/>
            <person name="Lindquist E."/>
            <person name="Dockter R.B."/>
            <person name="Adam C."/>
            <person name="Molina H."/>
            <person name="Bunkerborg J."/>
            <person name="Jin E."/>
            <person name="Buchheim M."/>
            <person name="Magnuson J."/>
        </authorList>
    </citation>
    <scope>NUCLEOTIDE SEQUENCE</scope>
    <source>
        <strain evidence="1">CCAP 19/18</strain>
    </source>
</reference>
<keyword evidence="2" id="KW-1185">Reference proteome</keyword>
<comment type="caution">
    <text evidence="1">The sequence shown here is derived from an EMBL/GenBank/DDBJ whole genome shotgun (WGS) entry which is preliminary data.</text>
</comment>
<dbReference type="EMBL" id="MU069679">
    <property type="protein sequence ID" value="KAF5836008.1"/>
    <property type="molecule type" value="Genomic_DNA"/>
</dbReference>
<sequence length="51" mass="5975">MADRIKQLQYLQLVNRVTAELETHLHISDKAVGEFIIDMARSQKDVDQFKM</sequence>
<evidence type="ECO:0000313" key="1">
    <source>
        <dbReference type="EMBL" id="KAF5836008.1"/>
    </source>
</evidence>
<proteinExistence type="predicted"/>
<protein>
    <submittedName>
        <fullName evidence="1">Uncharacterized protein</fullName>
    </submittedName>
</protein>
<organism evidence="1 2">
    <name type="scientific">Dunaliella salina</name>
    <name type="common">Green alga</name>
    <name type="synonym">Protococcus salinus</name>
    <dbReference type="NCBI Taxonomy" id="3046"/>
    <lineage>
        <taxon>Eukaryota</taxon>
        <taxon>Viridiplantae</taxon>
        <taxon>Chlorophyta</taxon>
        <taxon>core chlorophytes</taxon>
        <taxon>Chlorophyceae</taxon>
        <taxon>CS clade</taxon>
        <taxon>Chlamydomonadales</taxon>
        <taxon>Dunaliellaceae</taxon>
        <taxon>Dunaliella</taxon>
    </lineage>
</organism>
<accession>A0ABQ7GN29</accession>
<gene>
    <name evidence="1" type="ORF">DUNSADRAFT_6578</name>
</gene>
<name>A0ABQ7GN29_DUNSA</name>